<evidence type="ECO:0000256" key="9">
    <source>
        <dbReference type="RuleBase" id="RU003780"/>
    </source>
</evidence>
<evidence type="ECO:0000256" key="3">
    <source>
        <dbReference type="ARBA" id="ARBA00022801"/>
    </source>
</evidence>
<evidence type="ECO:0000256" key="10">
    <source>
        <dbReference type="SAM" id="MobiDB-lite"/>
    </source>
</evidence>
<keyword evidence="5 7" id="KW-0234">DNA repair</keyword>
<comment type="catalytic activity">
    <reaction evidence="7 9">
        <text>Hydrolyzes single-stranded DNA or mismatched double-stranded DNA and polynucleotides, releasing free uracil.</text>
        <dbReference type="EC" id="3.2.2.27"/>
    </reaction>
</comment>
<dbReference type="EC" id="3.2.2.27" evidence="7 9"/>
<dbReference type="FunFam" id="3.40.470.10:FF:000007">
    <property type="entry name" value="Uracil-DNA glycosylase"/>
    <property type="match status" value="1"/>
</dbReference>
<feature type="region of interest" description="Disordered" evidence="10">
    <location>
        <begin position="1"/>
        <end position="26"/>
    </location>
</feature>
<comment type="subcellular location">
    <subcellularLocation>
        <location evidence="7">Mitochondrion</location>
    </subcellularLocation>
    <subcellularLocation>
        <location evidence="7">Nucleus</location>
    </subcellularLocation>
</comment>
<dbReference type="NCBIfam" id="NF003592">
    <property type="entry name" value="PRK05254.1-5"/>
    <property type="match status" value="1"/>
</dbReference>
<evidence type="ECO:0000256" key="8">
    <source>
        <dbReference type="PROSITE-ProRule" id="PRU10072"/>
    </source>
</evidence>
<dbReference type="PANTHER" id="PTHR11264:SF0">
    <property type="entry name" value="URACIL-DNA GLYCOSYLASE"/>
    <property type="match status" value="1"/>
</dbReference>
<accession>A0A9N9AX00</accession>
<dbReference type="GO" id="GO:0005739">
    <property type="term" value="C:mitochondrion"/>
    <property type="evidence" value="ECO:0007669"/>
    <property type="project" value="UniProtKB-SubCell"/>
</dbReference>
<dbReference type="NCBIfam" id="NF003589">
    <property type="entry name" value="PRK05254.1-2"/>
    <property type="match status" value="1"/>
</dbReference>
<dbReference type="SMART" id="SM00986">
    <property type="entry name" value="UDG"/>
    <property type="match status" value="1"/>
</dbReference>
<dbReference type="OrthoDB" id="10031947at2759"/>
<sequence>MSKRENASSENTTENNKKQKLSNTKQSSLAAWIKTPTVKPQDVQNTVAKISKGVGLEANELLKLEFETLNSEWLRALADEIQKPYFIGLKKFLQEEKSNNKRIFPPENEIYSWSRFTPPSSVKIVILGQDPYHGVGQAHGLCFSVPKGVQPPPSLVNIYKALQKDIPSFQIPNHGYLANWAKSGVLLLNTSLTVRAHEAASHSGRGWEKFTDAVIQHLNEKKTGIVFMLWGSHAIKKGKVINKNKHLVLDAVHPSPLSAHRGFFDSETVDLLESKAEIKDTFAEDKLKTEGILSEIKDTFEEAKLKTEGTLAETKDILVELKNAS</sequence>
<evidence type="ECO:0000256" key="6">
    <source>
        <dbReference type="ARBA" id="ARBA00023242"/>
    </source>
</evidence>
<dbReference type="Proteomes" id="UP000789342">
    <property type="component" value="Unassembled WGS sequence"/>
</dbReference>
<keyword evidence="4 7" id="KW-0496">Mitochondrion</keyword>
<protein>
    <recommendedName>
        <fullName evidence="7 9">Uracil-DNA glycosylase</fullName>
        <shortName evidence="7">UDG</shortName>
        <ecNumber evidence="7 9">3.2.2.27</ecNumber>
    </recommendedName>
</protein>
<organism evidence="12 13">
    <name type="scientific">Acaulospora morrowiae</name>
    <dbReference type="NCBI Taxonomy" id="94023"/>
    <lineage>
        <taxon>Eukaryota</taxon>
        <taxon>Fungi</taxon>
        <taxon>Fungi incertae sedis</taxon>
        <taxon>Mucoromycota</taxon>
        <taxon>Glomeromycotina</taxon>
        <taxon>Glomeromycetes</taxon>
        <taxon>Diversisporales</taxon>
        <taxon>Acaulosporaceae</taxon>
        <taxon>Acaulospora</taxon>
    </lineage>
</organism>
<evidence type="ECO:0000313" key="13">
    <source>
        <dbReference type="Proteomes" id="UP000789342"/>
    </source>
</evidence>
<dbReference type="NCBIfam" id="TIGR00628">
    <property type="entry name" value="ung"/>
    <property type="match status" value="1"/>
</dbReference>
<evidence type="ECO:0000256" key="5">
    <source>
        <dbReference type="ARBA" id="ARBA00023204"/>
    </source>
</evidence>
<evidence type="ECO:0000256" key="7">
    <source>
        <dbReference type="HAMAP-Rule" id="MF_03166"/>
    </source>
</evidence>
<comment type="similarity">
    <text evidence="1 7 9">Belongs to the uracil-DNA glycosylase (UDG) superfamily. UNG family.</text>
</comment>
<dbReference type="InterPro" id="IPR036895">
    <property type="entry name" value="Uracil-DNA_glycosylase-like_sf"/>
</dbReference>
<dbReference type="NCBIfam" id="NF003588">
    <property type="entry name" value="PRK05254.1-1"/>
    <property type="match status" value="1"/>
</dbReference>
<proteinExistence type="inferred from homology"/>
<dbReference type="PANTHER" id="PTHR11264">
    <property type="entry name" value="URACIL-DNA GLYCOSYLASE"/>
    <property type="match status" value="1"/>
</dbReference>
<dbReference type="SMART" id="SM00987">
    <property type="entry name" value="UreE_C"/>
    <property type="match status" value="1"/>
</dbReference>
<dbReference type="InterPro" id="IPR018085">
    <property type="entry name" value="Ura-DNA_Glyclase_AS"/>
</dbReference>
<dbReference type="NCBIfam" id="NF003591">
    <property type="entry name" value="PRK05254.1-4"/>
    <property type="match status" value="1"/>
</dbReference>
<dbReference type="GO" id="GO:0005634">
    <property type="term" value="C:nucleus"/>
    <property type="evidence" value="ECO:0007669"/>
    <property type="project" value="UniProtKB-SubCell"/>
</dbReference>
<keyword evidence="2 7" id="KW-0227">DNA damage</keyword>
<evidence type="ECO:0000259" key="11">
    <source>
        <dbReference type="SMART" id="SM00986"/>
    </source>
</evidence>
<dbReference type="InterPro" id="IPR005122">
    <property type="entry name" value="Uracil-DNA_glycosylase-like"/>
</dbReference>
<feature type="domain" description="Uracil-DNA glycosylase-like" evidence="11">
    <location>
        <begin position="115"/>
        <end position="276"/>
    </location>
</feature>
<gene>
    <name evidence="7" type="primary">UNG1</name>
    <name evidence="12" type="ORF">AMORRO_LOCUS5227</name>
</gene>
<dbReference type="Pfam" id="PF03167">
    <property type="entry name" value="UDG"/>
    <property type="match status" value="1"/>
</dbReference>
<evidence type="ECO:0000256" key="2">
    <source>
        <dbReference type="ARBA" id="ARBA00022763"/>
    </source>
</evidence>
<dbReference type="CDD" id="cd10027">
    <property type="entry name" value="UDG-F1-like"/>
    <property type="match status" value="1"/>
</dbReference>
<dbReference type="HAMAP" id="MF_00148">
    <property type="entry name" value="UDG"/>
    <property type="match status" value="1"/>
</dbReference>
<dbReference type="GO" id="GO:0004844">
    <property type="term" value="F:uracil DNA N-glycosylase activity"/>
    <property type="evidence" value="ECO:0007669"/>
    <property type="project" value="UniProtKB-UniRule"/>
</dbReference>
<comment type="caution">
    <text evidence="12">The sequence shown here is derived from an EMBL/GenBank/DDBJ whole genome shotgun (WGS) entry which is preliminary data.</text>
</comment>
<keyword evidence="6 7" id="KW-0539">Nucleus</keyword>
<evidence type="ECO:0000313" key="12">
    <source>
        <dbReference type="EMBL" id="CAG8543217.1"/>
    </source>
</evidence>
<dbReference type="GO" id="GO:0097510">
    <property type="term" value="P:base-excision repair, AP site formation via deaminated base removal"/>
    <property type="evidence" value="ECO:0007669"/>
    <property type="project" value="TreeGrafter"/>
</dbReference>
<dbReference type="EMBL" id="CAJVPV010003098">
    <property type="protein sequence ID" value="CAG8543217.1"/>
    <property type="molecule type" value="Genomic_DNA"/>
</dbReference>
<evidence type="ECO:0000256" key="4">
    <source>
        <dbReference type="ARBA" id="ARBA00023128"/>
    </source>
</evidence>
<name>A0A9N9AX00_9GLOM</name>
<dbReference type="SUPFAM" id="SSF52141">
    <property type="entry name" value="Uracil-DNA glycosylase-like"/>
    <property type="match status" value="1"/>
</dbReference>
<dbReference type="InterPro" id="IPR002043">
    <property type="entry name" value="UDG_fam1"/>
</dbReference>
<keyword evidence="13" id="KW-1185">Reference proteome</keyword>
<reference evidence="12" key="1">
    <citation type="submission" date="2021-06" db="EMBL/GenBank/DDBJ databases">
        <authorList>
            <person name="Kallberg Y."/>
            <person name="Tangrot J."/>
            <person name="Rosling A."/>
        </authorList>
    </citation>
    <scope>NUCLEOTIDE SEQUENCE</scope>
    <source>
        <strain evidence="12">CL551</strain>
    </source>
</reference>
<evidence type="ECO:0000256" key="1">
    <source>
        <dbReference type="ARBA" id="ARBA00008184"/>
    </source>
</evidence>
<comment type="function">
    <text evidence="7 9">Excises uracil residues from the DNA which can arise as a result of misincorporation of dUMP residues by DNA polymerase or due to deamination of cytosine.</text>
</comment>
<dbReference type="AlphaFoldDB" id="A0A9N9AX00"/>
<dbReference type="Gene3D" id="3.40.470.10">
    <property type="entry name" value="Uracil-DNA glycosylase-like domain"/>
    <property type="match status" value="1"/>
</dbReference>
<feature type="active site" description="Proton acceptor" evidence="7 8">
    <location>
        <position position="130"/>
    </location>
</feature>
<keyword evidence="3 7" id="KW-0378">Hydrolase</keyword>
<dbReference type="PROSITE" id="PS00130">
    <property type="entry name" value="U_DNA_GLYCOSYLASE"/>
    <property type="match status" value="1"/>
</dbReference>